<dbReference type="SUPFAM" id="SSF143100">
    <property type="entry name" value="TTHA1013/TTHA0281-like"/>
    <property type="match status" value="1"/>
</dbReference>
<organism evidence="1 2">
    <name type="scientific">Candidatus Falkowbacteria bacterium RBG_13_39_14</name>
    <dbReference type="NCBI Taxonomy" id="1797985"/>
    <lineage>
        <taxon>Bacteria</taxon>
        <taxon>Candidatus Falkowiibacteriota</taxon>
    </lineage>
</organism>
<reference evidence="1 2" key="1">
    <citation type="journal article" date="2016" name="Nat. Commun.">
        <title>Thousands of microbial genomes shed light on interconnected biogeochemical processes in an aquifer system.</title>
        <authorList>
            <person name="Anantharaman K."/>
            <person name="Brown C.T."/>
            <person name="Hug L.A."/>
            <person name="Sharon I."/>
            <person name="Castelle C.J."/>
            <person name="Probst A.J."/>
            <person name="Thomas B.C."/>
            <person name="Singh A."/>
            <person name="Wilkins M.J."/>
            <person name="Karaoz U."/>
            <person name="Brodie E.L."/>
            <person name="Williams K.H."/>
            <person name="Hubbard S.S."/>
            <person name="Banfield J.F."/>
        </authorList>
    </citation>
    <scope>NUCLEOTIDE SEQUENCE [LARGE SCALE GENOMIC DNA]</scope>
</reference>
<dbReference type="EMBL" id="MFFS01000078">
    <property type="protein sequence ID" value="OGF20908.1"/>
    <property type="molecule type" value="Genomic_DNA"/>
</dbReference>
<dbReference type="Gene3D" id="3.30.160.250">
    <property type="match status" value="1"/>
</dbReference>
<comment type="caution">
    <text evidence="1">The sequence shown here is derived from an EMBL/GenBank/DDBJ whole genome shotgun (WGS) entry which is preliminary data.</text>
</comment>
<accession>A0A1F5S2H4</accession>
<gene>
    <name evidence="1" type="ORF">A2Y83_02655</name>
</gene>
<dbReference type="AlphaFoldDB" id="A0A1F5S2H4"/>
<evidence type="ECO:0000313" key="1">
    <source>
        <dbReference type="EMBL" id="OGF20908.1"/>
    </source>
</evidence>
<dbReference type="Proteomes" id="UP000178323">
    <property type="component" value="Unassembled WGS sequence"/>
</dbReference>
<evidence type="ECO:0008006" key="3">
    <source>
        <dbReference type="Google" id="ProtNLM"/>
    </source>
</evidence>
<protein>
    <recommendedName>
        <fullName evidence="3">HicB-like antitoxin of toxin-antitoxin system domain-containing protein</fullName>
    </recommendedName>
</protein>
<name>A0A1F5S2H4_9BACT</name>
<proteinExistence type="predicted"/>
<evidence type="ECO:0000313" key="2">
    <source>
        <dbReference type="Proteomes" id="UP000178323"/>
    </source>
</evidence>
<sequence>MKTYDFKVIVEADEERWHAYCPALKKQGASTWGFTEKEALKNIKEVVQMVVEELVEEGEKIPDEPKDEVQVFQGPRVAITV</sequence>
<dbReference type="InterPro" id="IPR035069">
    <property type="entry name" value="TTHA1013/TTHA0281-like"/>
</dbReference>